<dbReference type="AlphaFoldDB" id="A0A672FE29"/>
<evidence type="ECO:0000259" key="1">
    <source>
        <dbReference type="Pfam" id="PF16740"/>
    </source>
</evidence>
<dbReference type="InParanoid" id="A0A672FE29"/>
<reference evidence="2" key="3">
    <citation type="submission" date="2025-09" db="UniProtKB">
        <authorList>
            <consortium name="Ensembl"/>
        </authorList>
    </citation>
    <scope>IDENTIFICATION</scope>
</reference>
<protein>
    <recommendedName>
        <fullName evidence="1">Ska2 N-terminal domain-containing protein</fullName>
    </recommendedName>
</protein>
<proteinExistence type="predicted"/>
<reference evidence="2" key="1">
    <citation type="submission" date="2019-06" db="EMBL/GenBank/DDBJ databases">
        <authorList>
            <consortium name="Wellcome Sanger Institute Data Sharing"/>
        </authorList>
    </citation>
    <scope>NUCLEOTIDE SEQUENCE [LARGE SCALE GENOMIC DNA]</scope>
</reference>
<keyword evidence="3" id="KW-1185">Reference proteome</keyword>
<dbReference type="Gene3D" id="6.10.250.1380">
    <property type="match status" value="1"/>
</dbReference>
<evidence type="ECO:0000313" key="2">
    <source>
        <dbReference type="Ensembl" id="ENSSFAP00005004588.1"/>
    </source>
</evidence>
<accession>A0A672FE29</accession>
<reference evidence="2" key="2">
    <citation type="submission" date="2025-08" db="UniProtKB">
        <authorList>
            <consortium name="Ensembl"/>
        </authorList>
    </citation>
    <scope>IDENTIFICATION</scope>
</reference>
<organism evidence="2 3">
    <name type="scientific">Salarias fasciatus</name>
    <name type="common">Jewelled blenny</name>
    <name type="synonym">Blennius fasciatus</name>
    <dbReference type="NCBI Taxonomy" id="181472"/>
    <lineage>
        <taxon>Eukaryota</taxon>
        <taxon>Metazoa</taxon>
        <taxon>Chordata</taxon>
        <taxon>Craniata</taxon>
        <taxon>Vertebrata</taxon>
        <taxon>Euteleostomi</taxon>
        <taxon>Actinopterygii</taxon>
        <taxon>Neopterygii</taxon>
        <taxon>Teleostei</taxon>
        <taxon>Neoteleostei</taxon>
        <taxon>Acanthomorphata</taxon>
        <taxon>Ovalentaria</taxon>
        <taxon>Blenniimorphae</taxon>
        <taxon>Blenniiformes</taxon>
        <taxon>Blennioidei</taxon>
        <taxon>Blenniidae</taxon>
        <taxon>Salariinae</taxon>
        <taxon>Salarias</taxon>
    </lineage>
</organism>
<dbReference type="Ensembl" id="ENSSFAT00005004879.1">
    <property type="protein sequence ID" value="ENSSFAP00005004588.1"/>
    <property type="gene ID" value="ENSSFAG00005003021.1"/>
</dbReference>
<dbReference type="Pfam" id="PF16740">
    <property type="entry name" value="SKA2"/>
    <property type="match status" value="1"/>
</dbReference>
<sequence length="108" mass="12181">MKAELWGDRGRERITYDLSTFLLIANPVLMLDKLKVMKAKHSSLCSKVKEISAAQKESMNFITINFNHATEVVQNLQKTADVQVPLQAYTLQNALVLSLKTLVQCIEC</sequence>
<evidence type="ECO:0000313" key="3">
    <source>
        <dbReference type="Proteomes" id="UP000472267"/>
    </source>
</evidence>
<dbReference type="InterPro" id="IPR042091">
    <property type="entry name" value="Ska2_N"/>
</dbReference>
<dbReference type="Proteomes" id="UP000472267">
    <property type="component" value="Chromosome 10"/>
</dbReference>
<name>A0A672FE29_SALFA</name>
<feature type="domain" description="Ska2 N-terminal" evidence="1">
    <location>
        <begin position="25"/>
        <end position="86"/>
    </location>
</feature>